<proteinExistence type="predicted"/>
<dbReference type="Proteomes" id="UP000034022">
    <property type="component" value="Unassembled WGS sequence"/>
</dbReference>
<keyword evidence="1" id="KW-0472">Membrane</keyword>
<organism evidence="2 3">
    <name type="scientific">Candidatus Falkowbacteria bacterium GW2011_GWE1_38_31</name>
    <dbReference type="NCBI Taxonomy" id="1618638"/>
    <lineage>
        <taxon>Bacteria</taxon>
        <taxon>Candidatus Falkowiibacteriota</taxon>
    </lineage>
</organism>
<dbReference type="AlphaFoldDB" id="A0A0G0JWI3"/>
<name>A0A0G0JWI3_9BACT</name>
<gene>
    <name evidence="2" type="ORF">US91_C0002G0086</name>
</gene>
<comment type="caution">
    <text evidence="2">The sequence shown here is derived from an EMBL/GenBank/DDBJ whole genome shotgun (WGS) entry which is preliminary data.</text>
</comment>
<dbReference type="Gene3D" id="2.60.120.560">
    <property type="entry name" value="Exo-inulinase, domain 1"/>
    <property type="match status" value="1"/>
</dbReference>
<evidence type="ECO:0000256" key="1">
    <source>
        <dbReference type="SAM" id="Phobius"/>
    </source>
</evidence>
<dbReference type="EMBL" id="LBUU01000002">
    <property type="protein sequence ID" value="KKQ71007.1"/>
    <property type="molecule type" value="Genomic_DNA"/>
</dbReference>
<reference evidence="2 3" key="1">
    <citation type="journal article" date="2015" name="Nature">
        <title>rRNA introns, odd ribosomes, and small enigmatic genomes across a large radiation of phyla.</title>
        <authorList>
            <person name="Brown C.T."/>
            <person name="Hug L.A."/>
            <person name="Thomas B.C."/>
            <person name="Sharon I."/>
            <person name="Castelle C.J."/>
            <person name="Singh A."/>
            <person name="Wilkins M.J."/>
            <person name="Williams K.H."/>
            <person name="Banfield J.F."/>
        </authorList>
    </citation>
    <scope>NUCLEOTIDE SEQUENCE [LARGE SCALE GENOMIC DNA]</scope>
</reference>
<feature type="transmembrane region" description="Helical" evidence="1">
    <location>
        <begin position="83"/>
        <end position="101"/>
    </location>
</feature>
<keyword evidence="1" id="KW-1133">Transmembrane helix</keyword>
<feature type="transmembrane region" description="Helical" evidence="1">
    <location>
        <begin position="59"/>
        <end position="77"/>
    </location>
</feature>
<accession>A0A0G0JWI3</accession>
<protein>
    <submittedName>
        <fullName evidence="2">Uncharacterized protein</fullName>
    </submittedName>
</protein>
<evidence type="ECO:0000313" key="2">
    <source>
        <dbReference type="EMBL" id="KKQ71007.1"/>
    </source>
</evidence>
<feature type="transmembrane region" description="Helical" evidence="1">
    <location>
        <begin position="20"/>
        <end position="38"/>
    </location>
</feature>
<sequence>MNEFDVVNLNKQMFQLTIQLLKSTWPLILFAIVASVTIRWTEKNIQEKSIKFFVRKHKIEIYTGIFGIVGYVISYLFIEQPNITLLMNVVITITVISLVIYSKTKDRDFYFISLLNDLERYEWIGQGTFQFNRNEKSFEITNSHSGYIYPRCLNWSDYYTNFEFKIINKSLGVILRATNLSNLVMLQIFDEGIKAHIRVNGFWQSWDMHSTHLKFSHRLNLDQWYEFSAYCDKNSIKVVISENDLENKTVFDRSWSIPTGSINFEIKNGDEISGTMPFSINLEFGTLGFRNHGDERALVKNLFNELPRGRAPRYLAVSKMLCFKKTLVVLHGSVRSCYSAFRCNFLSLLHFRIAPQYWHSSPMSIDSLPKVSSLFQDVF</sequence>
<keyword evidence="1" id="KW-0812">Transmembrane</keyword>
<evidence type="ECO:0000313" key="3">
    <source>
        <dbReference type="Proteomes" id="UP000034022"/>
    </source>
</evidence>